<protein>
    <submittedName>
        <fullName evidence="3">HSCB_C domain-containing protein</fullName>
    </submittedName>
</protein>
<name>A0A1I8B1P5_MELHA</name>
<sequence length="101" mass="11581">MSRPLKSLTKRAALSVQELLDKKVPKEPDALDDEYLLALCETHDQLNNDIEDLSEAHSDLKEVNSKWTSLILRCNLAEKAANENAYEEMASFYKIEERLND</sequence>
<keyword evidence="1" id="KW-0175">Coiled coil</keyword>
<proteinExistence type="predicted"/>
<reference evidence="3" key="1">
    <citation type="submission" date="2016-11" db="UniProtKB">
        <authorList>
            <consortium name="WormBaseParasite"/>
        </authorList>
    </citation>
    <scope>IDENTIFICATION</scope>
</reference>
<evidence type="ECO:0000313" key="3">
    <source>
        <dbReference type="WBParaSite" id="MhA1_Contig1254.frz3.gene2"/>
    </source>
</evidence>
<dbReference type="WBParaSite" id="MhA1_Contig1254.frz3.gene2">
    <property type="protein sequence ID" value="MhA1_Contig1254.frz3.gene2"/>
    <property type="gene ID" value="MhA1_Contig1254.frz3.gene2"/>
</dbReference>
<feature type="coiled-coil region" evidence="1">
    <location>
        <begin position="36"/>
        <end position="63"/>
    </location>
</feature>
<accession>A0A1I8B1P5</accession>
<keyword evidence="2" id="KW-1185">Reference proteome</keyword>
<dbReference type="AlphaFoldDB" id="A0A1I8B1P5"/>
<organism evidence="2 3">
    <name type="scientific">Meloidogyne hapla</name>
    <name type="common">Root-knot nematode worm</name>
    <dbReference type="NCBI Taxonomy" id="6305"/>
    <lineage>
        <taxon>Eukaryota</taxon>
        <taxon>Metazoa</taxon>
        <taxon>Ecdysozoa</taxon>
        <taxon>Nematoda</taxon>
        <taxon>Chromadorea</taxon>
        <taxon>Rhabditida</taxon>
        <taxon>Tylenchina</taxon>
        <taxon>Tylenchomorpha</taxon>
        <taxon>Tylenchoidea</taxon>
        <taxon>Meloidogynidae</taxon>
        <taxon>Meloidogyninae</taxon>
        <taxon>Meloidogyne</taxon>
    </lineage>
</organism>
<evidence type="ECO:0000313" key="2">
    <source>
        <dbReference type="Proteomes" id="UP000095281"/>
    </source>
</evidence>
<evidence type="ECO:0000256" key="1">
    <source>
        <dbReference type="SAM" id="Coils"/>
    </source>
</evidence>
<dbReference type="Proteomes" id="UP000095281">
    <property type="component" value="Unplaced"/>
</dbReference>